<dbReference type="Pfam" id="PF19124">
    <property type="entry name" value="DUF5808"/>
    <property type="match status" value="1"/>
</dbReference>
<dbReference type="InterPro" id="IPR012867">
    <property type="entry name" value="DUF1648"/>
</dbReference>
<evidence type="ECO:0000313" key="5">
    <source>
        <dbReference type="Proteomes" id="UP000037326"/>
    </source>
</evidence>
<name>A0A0K9FH23_9BACI</name>
<proteinExistence type="predicted"/>
<dbReference type="Pfam" id="PF07853">
    <property type="entry name" value="DUF1648"/>
    <property type="match status" value="1"/>
</dbReference>
<feature type="transmembrane region" description="Helical" evidence="1">
    <location>
        <begin position="346"/>
        <end position="364"/>
    </location>
</feature>
<evidence type="ECO:0000313" key="4">
    <source>
        <dbReference type="EMBL" id="KMY33441.1"/>
    </source>
</evidence>
<organism evidence="4 5">
    <name type="scientific">Lysinibacillus xylanilyticus</name>
    <dbReference type="NCBI Taxonomy" id="582475"/>
    <lineage>
        <taxon>Bacteria</taxon>
        <taxon>Bacillati</taxon>
        <taxon>Bacillota</taxon>
        <taxon>Bacilli</taxon>
        <taxon>Bacillales</taxon>
        <taxon>Bacillaceae</taxon>
        <taxon>Lysinibacillus</taxon>
    </lineage>
</organism>
<feature type="transmembrane region" description="Helical" evidence="1">
    <location>
        <begin position="233"/>
        <end position="254"/>
    </location>
</feature>
<dbReference type="PANTHER" id="PTHR37810">
    <property type="entry name" value="IMMUNITY PROTEIN SDPI"/>
    <property type="match status" value="1"/>
</dbReference>
<keyword evidence="1" id="KW-0472">Membrane</keyword>
<dbReference type="GO" id="GO:0009636">
    <property type="term" value="P:response to toxic substance"/>
    <property type="evidence" value="ECO:0007669"/>
    <property type="project" value="TreeGrafter"/>
</dbReference>
<dbReference type="Proteomes" id="UP000037326">
    <property type="component" value="Unassembled WGS sequence"/>
</dbReference>
<dbReference type="AlphaFoldDB" id="A0A0K9FH23"/>
<feature type="domain" description="DUF5808" evidence="3">
    <location>
        <begin position="322"/>
        <end position="347"/>
    </location>
</feature>
<feature type="transmembrane region" description="Helical" evidence="1">
    <location>
        <begin position="266"/>
        <end position="287"/>
    </location>
</feature>
<feature type="transmembrane region" description="Helical" evidence="1">
    <location>
        <begin position="79"/>
        <end position="100"/>
    </location>
</feature>
<sequence>MLLGVFSTVYFITLALQVFVPYIVRETIIFGVTVPEQNVKHPALRNMKKQYAQFVGISGVMLLMMMIVCYYYFAQSEFMQSILLLGCLFAMLAVSMTLYWKNHQKVLKLKKEEQWGLNIKQVRAVDLTARSRDEMLPWPFYVIPFGVTVFLIIFTFRHYDQIPDHITVHWGPSGEADSWRSKTYFTAVSLPLVMLMVQCMMWGTVDSIKRSAIKLAVNRKEESLEDQLKSRKYMSWSIMLLSYGFTILFTVLQLSNIHPSMTTGKWLLPVFILFLLLVLGSALVYAWKKRKLRVNYGDNVVSEVMDVDEDRYWKGGLIYVNRQDPSVFVEKRFGVGWTMNFANPRGYIVIGLPLLILLFISFFSL</sequence>
<evidence type="ECO:0000259" key="3">
    <source>
        <dbReference type="Pfam" id="PF19124"/>
    </source>
</evidence>
<gene>
    <name evidence="4" type="ORF">ACZ11_03045</name>
</gene>
<feature type="transmembrane region" description="Helical" evidence="1">
    <location>
        <begin position="54"/>
        <end position="73"/>
    </location>
</feature>
<dbReference type="GeneID" id="96597295"/>
<dbReference type="EMBL" id="LFXJ01000003">
    <property type="protein sequence ID" value="KMY33441.1"/>
    <property type="molecule type" value="Genomic_DNA"/>
</dbReference>
<dbReference type="PATRIC" id="fig|582475.4.peg.5274"/>
<feature type="transmembrane region" description="Helical" evidence="1">
    <location>
        <begin position="138"/>
        <end position="156"/>
    </location>
</feature>
<dbReference type="PANTHER" id="PTHR37810:SF5">
    <property type="entry name" value="IMMUNITY PROTEIN SDPI"/>
    <property type="match status" value="1"/>
</dbReference>
<protein>
    <recommendedName>
        <fullName evidence="6">DUF1648 domain-containing protein</fullName>
    </recommendedName>
</protein>
<feature type="transmembrane region" description="Helical" evidence="1">
    <location>
        <begin position="6"/>
        <end position="24"/>
    </location>
</feature>
<feature type="transmembrane region" description="Helical" evidence="1">
    <location>
        <begin position="184"/>
        <end position="205"/>
    </location>
</feature>
<feature type="domain" description="DUF1648" evidence="2">
    <location>
        <begin position="148"/>
        <end position="195"/>
    </location>
</feature>
<dbReference type="RefSeq" id="WP_049663663.1">
    <property type="nucleotide sequence ID" value="NZ_LFXJ01000003.1"/>
</dbReference>
<keyword evidence="1" id="KW-0812">Transmembrane</keyword>
<dbReference type="InterPro" id="IPR043831">
    <property type="entry name" value="DUF5808"/>
</dbReference>
<evidence type="ECO:0000256" key="1">
    <source>
        <dbReference type="SAM" id="Phobius"/>
    </source>
</evidence>
<evidence type="ECO:0008006" key="6">
    <source>
        <dbReference type="Google" id="ProtNLM"/>
    </source>
</evidence>
<comment type="caution">
    <text evidence="4">The sequence shown here is derived from an EMBL/GenBank/DDBJ whole genome shotgun (WGS) entry which is preliminary data.</text>
</comment>
<accession>A0A0K9FH23</accession>
<keyword evidence="1" id="KW-1133">Transmembrane helix</keyword>
<evidence type="ECO:0000259" key="2">
    <source>
        <dbReference type="Pfam" id="PF07853"/>
    </source>
</evidence>
<reference evidence="5" key="1">
    <citation type="submission" date="2015-07" db="EMBL/GenBank/DDBJ databases">
        <authorList>
            <consortium name="Consortium for Microbial Forensics and Genomics (microFORGE)"/>
            <person name="Knight B.M."/>
            <person name="Roberts D.P."/>
            <person name="Lin D."/>
            <person name="Hari K."/>
            <person name="Fletcher J."/>
            <person name="Melcher U."/>
            <person name="Blagden T."/>
            <person name="Winegar R.A."/>
        </authorList>
    </citation>
    <scope>NUCLEOTIDE SEQUENCE [LARGE SCALE GENOMIC DNA]</scope>
    <source>
        <strain evidence="5">DSM 23493</strain>
    </source>
</reference>
<dbReference type="OrthoDB" id="157646at2"/>